<dbReference type="GO" id="GO:0003756">
    <property type="term" value="F:protein disulfide isomerase activity"/>
    <property type="evidence" value="ECO:0007669"/>
    <property type="project" value="TreeGrafter"/>
</dbReference>
<evidence type="ECO:0000313" key="5">
    <source>
        <dbReference type="EMBL" id="QHS83134.1"/>
    </source>
</evidence>
<dbReference type="InterPro" id="IPR051063">
    <property type="entry name" value="PDI"/>
</dbReference>
<evidence type="ECO:0000256" key="3">
    <source>
        <dbReference type="SAM" id="Phobius"/>
    </source>
</evidence>
<dbReference type="GO" id="GO:0005783">
    <property type="term" value="C:endoplasmic reticulum"/>
    <property type="evidence" value="ECO:0007669"/>
    <property type="project" value="TreeGrafter"/>
</dbReference>
<keyword evidence="3" id="KW-0472">Membrane</keyword>
<keyword evidence="3" id="KW-1133">Transmembrane helix</keyword>
<name>A0A6C0ATK2_9ZZZZ</name>
<evidence type="ECO:0000256" key="2">
    <source>
        <dbReference type="ARBA" id="ARBA00022729"/>
    </source>
</evidence>
<proteinExistence type="inferred from homology"/>
<dbReference type="InterPro" id="IPR013766">
    <property type="entry name" value="Thioredoxin_domain"/>
</dbReference>
<feature type="transmembrane region" description="Helical" evidence="3">
    <location>
        <begin position="16"/>
        <end position="37"/>
    </location>
</feature>
<dbReference type="PROSITE" id="PS51352">
    <property type="entry name" value="THIOREDOXIN_2"/>
    <property type="match status" value="1"/>
</dbReference>
<dbReference type="GO" id="GO:0006457">
    <property type="term" value="P:protein folding"/>
    <property type="evidence" value="ECO:0007669"/>
    <property type="project" value="TreeGrafter"/>
</dbReference>
<dbReference type="CDD" id="cd02961">
    <property type="entry name" value="PDI_a_family"/>
    <property type="match status" value="1"/>
</dbReference>
<dbReference type="InterPro" id="IPR036249">
    <property type="entry name" value="Thioredoxin-like_sf"/>
</dbReference>
<reference evidence="5" key="1">
    <citation type="journal article" date="2020" name="Nature">
        <title>Giant virus diversity and host interactions through global metagenomics.</title>
        <authorList>
            <person name="Schulz F."/>
            <person name="Roux S."/>
            <person name="Paez-Espino D."/>
            <person name="Jungbluth S."/>
            <person name="Walsh D.A."/>
            <person name="Denef V.J."/>
            <person name="McMahon K.D."/>
            <person name="Konstantinidis K.T."/>
            <person name="Eloe-Fadrosh E.A."/>
            <person name="Kyrpides N.C."/>
            <person name="Woyke T."/>
        </authorList>
    </citation>
    <scope>NUCLEOTIDE SEQUENCE</scope>
    <source>
        <strain evidence="5">GVMAG-S-ERX555943-30</strain>
    </source>
</reference>
<dbReference type="PANTHER" id="PTHR45672:SF3">
    <property type="entry name" value="THIOREDOXIN DOMAIN-CONTAINING PROTEIN 5"/>
    <property type="match status" value="1"/>
</dbReference>
<feature type="domain" description="Thioredoxin" evidence="4">
    <location>
        <begin position="20"/>
        <end position="151"/>
    </location>
</feature>
<sequence>MANLVEVFYKKVIRPYQYTILLIFTTILFSVSAYYAYEYYFREQTDVANRTGDDPIQIYLFHVDWCPHCQRAMPEWSAFKQQYHGKVVNSYKVECIDIDCTDEDSEVANYINRYDIDSYPTVKMQKGEQTISFDASVTKDNLESFVEMILN</sequence>
<evidence type="ECO:0000256" key="1">
    <source>
        <dbReference type="ARBA" id="ARBA00006347"/>
    </source>
</evidence>
<comment type="similarity">
    <text evidence="1">Belongs to the protein disulfide isomerase family.</text>
</comment>
<organism evidence="5">
    <name type="scientific">viral metagenome</name>
    <dbReference type="NCBI Taxonomy" id="1070528"/>
    <lineage>
        <taxon>unclassified sequences</taxon>
        <taxon>metagenomes</taxon>
        <taxon>organismal metagenomes</taxon>
    </lineage>
</organism>
<dbReference type="Pfam" id="PF00085">
    <property type="entry name" value="Thioredoxin"/>
    <property type="match status" value="1"/>
</dbReference>
<keyword evidence="2" id="KW-0732">Signal</keyword>
<accession>A0A6C0ATK2</accession>
<protein>
    <recommendedName>
        <fullName evidence="4">Thioredoxin domain-containing protein</fullName>
    </recommendedName>
</protein>
<evidence type="ECO:0000259" key="4">
    <source>
        <dbReference type="PROSITE" id="PS51352"/>
    </source>
</evidence>
<dbReference type="EMBL" id="MN738749">
    <property type="protein sequence ID" value="QHS83134.1"/>
    <property type="molecule type" value="Genomic_DNA"/>
</dbReference>
<dbReference type="Gene3D" id="3.40.30.10">
    <property type="entry name" value="Glutaredoxin"/>
    <property type="match status" value="1"/>
</dbReference>
<dbReference type="AlphaFoldDB" id="A0A6C0ATK2"/>
<keyword evidence="3" id="KW-0812">Transmembrane</keyword>
<dbReference type="PANTHER" id="PTHR45672">
    <property type="entry name" value="PROTEIN DISULFIDE-ISOMERASE C17H9.14C-RELATED"/>
    <property type="match status" value="1"/>
</dbReference>
<dbReference type="SUPFAM" id="SSF52833">
    <property type="entry name" value="Thioredoxin-like"/>
    <property type="match status" value="1"/>
</dbReference>